<comment type="caution">
    <text evidence="2">The sequence shown here is derived from an EMBL/GenBank/DDBJ whole genome shotgun (WGS) entry which is preliminary data.</text>
</comment>
<organism evidence="2 3">
    <name type="scientific">Trichogramma kaykai</name>
    <dbReference type="NCBI Taxonomy" id="54128"/>
    <lineage>
        <taxon>Eukaryota</taxon>
        <taxon>Metazoa</taxon>
        <taxon>Ecdysozoa</taxon>
        <taxon>Arthropoda</taxon>
        <taxon>Hexapoda</taxon>
        <taxon>Insecta</taxon>
        <taxon>Pterygota</taxon>
        <taxon>Neoptera</taxon>
        <taxon>Endopterygota</taxon>
        <taxon>Hymenoptera</taxon>
        <taxon>Apocrita</taxon>
        <taxon>Proctotrupomorpha</taxon>
        <taxon>Chalcidoidea</taxon>
        <taxon>Trichogrammatidae</taxon>
        <taxon>Trichogramma</taxon>
    </lineage>
</organism>
<protein>
    <submittedName>
        <fullName evidence="2">Uncharacterized protein</fullName>
    </submittedName>
</protein>
<dbReference type="Proteomes" id="UP001627154">
    <property type="component" value="Unassembled WGS sequence"/>
</dbReference>
<dbReference type="EMBL" id="JBJJXI010000114">
    <property type="protein sequence ID" value="KAL3390885.1"/>
    <property type="molecule type" value="Genomic_DNA"/>
</dbReference>
<sequence length="124" mass="13962">MSKSPARKRPRQDVPATVPASPPEIGATNLQHLQRFITKLTLMLRVKVKSNIITTQTQEWMFNVIFIDAEGQEDDSVVMLKNFLITKANSKYNNTGCDLELCFTDDTTVEDVTSTNPDFAPFSH</sequence>
<proteinExistence type="predicted"/>
<reference evidence="2 3" key="1">
    <citation type="journal article" date="2024" name="bioRxiv">
        <title>A reference genome for Trichogramma kaykai: A tiny desert-dwelling parasitoid wasp with competing sex-ratio distorters.</title>
        <authorList>
            <person name="Culotta J."/>
            <person name="Lindsey A.R."/>
        </authorList>
    </citation>
    <scope>NUCLEOTIDE SEQUENCE [LARGE SCALE GENOMIC DNA]</scope>
    <source>
        <strain evidence="2 3">KSX58</strain>
    </source>
</reference>
<accession>A0ABD2WDW5</accession>
<dbReference type="InterPro" id="IPR012340">
    <property type="entry name" value="NA-bd_OB-fold"/>
</dbReference>
<name>A0ABD2WDW5_9HYME</name>
<evidence type="ECO:0000313" key="2">
    <source>
        <dbReference type="EMBL" id="KAL3390885.1"/>
    </source>
</evidence>
<dbReference type="SUPFAM" id="SSF50249">
    <property type="entry name" value="Nucleic acid-binding proteins"/>
    <property type="match status" value="1"/>
</dbReference>
<evidence type="ECO:0000256" key="1">
    <source>
        <dbReference type="SAM" id="MobiDB-lite"/>
    </source>
</evidence>
<evidence type="ECO:0000313" key="3">
    <source>
        <dbReference type="Proteomes" id="UP001627154"/>
    </source>
</evidence>
<feature type="compositionally biased region" description="Basic residues" evidence="1">
    <location>
        <begin position="1"/>
        <end position="10"/>
    </location>
</feature>
<dbReference type="AlphaFoldDB" id="A0ABD2WDW5"/>
<gene>
    <name evidence="2" type="ORF">TKK_014349</name>
</gene>
<keyword evidence="3" id="KW-1185">Reference proteome</keyword>
<feature type="region of interest" description="Disordered" evidence="1">
    <location>
        <begin position="1"/>
        <end position="25"/>
    </location>
</feature>